<evidence type="ECO:0000313" key="1">
    <source>
        <dbReference type="EMBL" id="SVC87913.1"/>
    </source>
</evidence>
<dbReference type="AlphaFoldDB" id="A0A382QR01"/>
<proteinExistence type="predicted"/>
<organism evidence="1">
    <name type="scientific">marine metagenome</name>
    <dbReference type="NCBI Taxonomy" id="408172"/>
    <lineage>
        <taxon>unclassified sequences</taxon>
        <taxon>metagenomes</taxon>
        <taxon>ecological metagenomes</taxon>
    </lineage>
</organism>
<dbReference type="EMBL" id="UINC01116283">
    <property type="protein sequence ID" value="SVC87913.1"/>
    <property type="molecule type" value="Genomic_DNA"/>
</dbReference>
<evidence type="ECO:0008006" key="2">
    <source>
        <dbReference type="Google" id="ProtNLM"/>
    </source>
</evidence>
<sequence length="198" mass="22210">MKRKYLLYFLLVFFSCTSQDEPVENIKLSWKSYRNGIFDSDGIRLFAGGNPDIPLKAFYAEIDLSSPNIDVEVVSGNDDDLKETPSQIAERLNACLVVNGGYFWMDKKPAKHVGLLKTRDTTISAPLISVLRKGKRYYTTRGTIGFSKDSVDISWVSGRKDTLFSFQNSLNNQVNKPPAILDFKKGTHWEVESAISGG</sequence>
<protein>
    <recommendedName>
        <fullName evidence="2">Phosphodiester glycosidase domain-containing protein</fullName>
    </recommendedName>
</protein>
<feature type="non-terminal residue" evidence="1">
    <location>
        <position position="198"/>
    </location>
</feature>
<accession>A0A382QR01</accession>
<reference evidence="1" key="1">
    <citation type="submission" date="2018-05" db="EMBL/GenBank/DDBJ databases">
        <authorList>
            <person name="Lanie J.A."/>
            <person name="Ng W.-L."/>
            <person name="Kazmierczak K.M."/>
            <person name="Andrzejewski T.M."/>
            <person name="Davidsen T.M."/>
            <person name="Wayne K.J."/>
            <person name="Tettelin H."/>
            <person name="Glass J.I."/>
            <person name="Rusch D."/>
            <person name="Podicherti R."/>
            <person name="Tsui H.-C.T."/>
            <person name="Winkler M.E."/>
        </authorList>
    </citation>
    <scope>NUCLEOTIDE SEQUENCE</scope>
</reference>
<name>A0A382QR01_9ZZZZ</name>
<dbReference type="PROSITE" id="PS51257">
    <property type="entry name" value="PROKAR_LIPOPROTEIN"/>
    <property type="match status" value="1"/>
</dbReference>
<gene>
    <name evidence="1" type="ORF">METZ01_LOCUS340767</name>
</gene>